<gene>
    <name evidence="6" type="ORF">CLV29_2735</name>
</gene>
<dbReference type="SUPFAM" id="SSF48173">
    <property type="entry name" value="Cryptochrome/photolyase FAD-binding domain"/>
    <property type="match status" value="1"/>
</dbReference>
<evidence type="ECO:0000256" key="1">
    <source>
        <dbReference type="ARBA" id="ARBA00022630"/>
    </source>
</evidence>
<feature type="binding site" evidence="3">
    <location>
        <position position="216"/>
    </location>
    <ligand>
        <name>FAD</name>
        <dbReference type="ChEBI" id="CHEBI:57692"/>
    </ligand>
</feature>
<feature type="binding site" evidence="3">
    <location>
        <begin position="228"/>
        <end position="232"/>
    </location>
    <ligand>
        <name>FAD</name>
        <dbReference type="ChEBI" id="CHEBI:57692"/>
    </ligand>
</feature>
<dbReference type="GO" id="GO:0071949">
    <property type="term" value="F:FAD binding"/>
    <property type="evidence" value="ECO:0007669"/>
    <property type="project" value="TreeGrafter"/>
</dbReference>
<dbReference type="GO" id="GO:0009416">
    <property type="term" value="P:response to light stimulus"/>
    <property type="evidence" value="ECO:0007669"/>
    <property type="project" value="TreeGrafter"/>
</dbReference>
<evidence type="ECO:0000256" key="4">
    <source>
        <dbReference type="RuleBase" id="RU004182"/>
    </source>
</evidence>
<dbReference type="InterPro" id="IPR006050">
    <property type="entry name" value="DNA_photolyase_N"/>
</dbReference>
<dbReference type="PRINTS" id="PR00147">
    <property type="entry name" value="DNAPHOTLYASE"/>
</dbReference>
<dbReference type="GO" id="GO:0003677">
    <property type="term" value="F:DNA binding"/>
    <property type="evidence" value="ECO:0007669"/>
    <property type="project" value="TreeGrafter"/>
</dbReference>
<feature type="domain" description="Photolyase/cryptochrome alpha/beta" evidence="5">
    <location>
        <begin position="3"/>
        <end position="126"/>
    </location>
</feature>
<dbReference type="PANTHER" id="PTHR11455:SF9">
    <property type="entry name" value="CRYPTOCHROME CIRCADIAN CLOCK 5 ISOFORM X1"/>
    <property type="match status" value="1"/>
</dbReference>
<keyword evidence="6" id="KW-0456">Lyase</keyword>
<feature type="binding site" evidence="3">
    <location>
        <position position="262"/>
    </location>
    <ligand>
        <name>FAD</name>
        <dbReference type="ChEBI" id="CHEBI:57692"/>
    </ligand>
</feature>
<dbReference type="Pfam" id="PF00875">
    <property type="entry name" value="DNA_photolyase"/>
    <property type="match status" value="1"/>
</dbReference>
<dbReference type="InterPro" id="IPR036155">
    <property type="entry name" value="Crypto/Photolyase_N_sf"/>
</dbReference>
<dbReference type="EMBL" id="SOAW01000002">
    <property type="protein sequence ID" value="TDT31318.1"/>
    <property type="molecule type" value="Genomic_DNA"/>
</dbReference>
<comment type="caution">
    <text evidence="6">The sequence shown here is derived from an EMBL/GenBank/DDBJ whole genome shotgun (WGS) entry which is preliminary data.</text>
</comment>
<dbReference type="InterPro" id="IPR036134">
    <property type="entry name" value="Crypto/Photolyase_FAD-like_sf"/>
</dbReference>
<dbReference type="SUPFAM" id="SSF52425">
    <property type="entry name" value="Cryptochrome/photolyase, N-terminal domain"/>
    <property type="match status" value="1"/>
</dbReference>
<dbReference type="InterPro" id="IPR002081">
    <property type="entry name" value="Cryptochrome/DNA_photolyase_1"/>
</dbReference>
<keyword evidence="2 3" id="KW-0274">FAD</keyword>
<evidence type="ECO:0000256" key="3">
    <source>
        <dbReference type="PIRSR" id="PIRSR602081-1"/>
    </source>
</evidence>
<dbReference type="Gene3D" id="1.25.40.80">
    <property type="match status" value="1"/>
</dbReference>
<dbReference type="InterPro" id="IPR014729">
    <property type="entry name" value="Rossmann-like_a/b/a_fold"/>
</dbReference>
<feature type="binding site" evidence="3">
    <location>
        <begin position="265"/>
        <end position="272"/>
    </location>
    <ligand>
        <name>FAD</name>
        <dbReference type="ChEBI" id="CHEBI:57692"/>
    </ligand>
</feature>
<dbReference type="OrthoDB" id="9772484at2"/>
<comment type="similarity">
    <text evidence="4">Belongs to the DNA photolyase family.</text>
</comment>
<dbReference type="GO" id="GO:0003904">
    <property type="term" value="F:deoxyribodipyrimidine photo-lyase activity"/>
    <property type="evidence" value="ECO:0007669"/>
    <property type="project" value="TreeGrafter"/>
</dbReference>
<proteinExistence type="inferred from homology"/>
<evidence type="ECO:0000256" key="2">
    <source>
        <dbReference type="ARBA" id="ARBA00022827"/>
    </source>
</evidence>
<name>A0A4V3EMU1_9ACTN</name>
<dbReference type="RefSeq" id="WP_133755607.1">
    <property type="nucleotide sequence ID" value="NZ_SOAW01000002.1"/>
</dbReference>
<evidence type="ECO:0000259" key="5">
    <source>
        <dbReference type="PROSITE" id="PS51645"/>
    </source>
</evidence>
<dbReference type="InterPro" id="IPR005101">
    <property type="entry name" value="Cryptochr/Photolyase_FAD-bd"/>
</dbReference>
<sequence>MTGPALLWFRRDLRLDDHPALLQAAESATVLPVFVLDPRLLEHAGPVRTHCLFDALDHLRRATDNALVVRTGDPVQVLGELVAEVGAGSIHLSTETTPFGRRRDRQVRAGLGDDLAWVETGSPYAVTPGRILNGSGAPYQVFTPFRRAWADHGWRGPAGSAEVRWCRQVDDPGPIPTSPLRGEDQDEELAARIGPCSEEAGRKLLADFLDSGIGNYDQNRDRADLRGTSELSMHLKYGTIHPRTILHALSEHRGDAPDVDRFSAEIAWREFYADVLFHNPRSAWGDLKPALSTMPYDEPDERLLAWQEGRTGFPFVDAAMRQLVATGWMHNRARMVTASFLCKDLHLWWPHGARHFLRHLRDGDIASNNHGWQWVAGTGTDASPYFRVFNPITQGKKFDPDGTYVRRWVPELAHLRGARVHEPWKAEDGYARGYPEPIIDHGEERAEALSRYEAARR</sequence>
<keyword evidence="7" id="KW-1185">Reference proteome</keyword>
<keyword evidence="4" id="KW-0157">Chromophore</keyword>
<dbReference type="Gene3D" id="1.10.579.10">
    <property type="entry name" value="DNA Cyclobutane Dipyrimidine Photolyase, subunit A, domain 3"/>
    <property type="match status" value="1"/>
</dbReference>
<reference evidence="6 7" key="1">
    <citation type="submission" date="2019-03" db="EMBL/GenBank/DDBJ databases">
        <title>Genomic Encyclopedia of Archaeal and Bacterial Type Strains, Phase II (KMG-II): from individual species to whole genera.</title>
        <authorList>
            <person name="Goeker M."/>
        </authorList>
    </citation>
    <scope>NUCLEOTIDE SEQUENCE [LARGE SCALE GENOMIC DNA]</scope>
    <source>
        <strain evidence="6 7">DSM 24323</strain>
    </source>
</reference>
<accession>A0A4V3EMU1</accession>
<protein>
    <submittedName>
        <fullName evidence="6">Deoxyribodipyrimidine photo-lyase</fullName>
    </submittedName>
</protein>
<keyword evidence="1 3" id="KW-0285">Flavoprotein</keyword>
<organism evidence="6 7">
    <name type="scientific">Naumannella halotolerans</name>
    <dbReference type="NCBI Taxonomy" id="993414"/>
    <lineage>
        <taxon>Bacteria</taxon>
        <taxon>Bacillati</taxon>
        <taxon>Actinomycetota</taxon>
        <taxon>Actinomycetes</taxon>
        <taxon>Propionibacteriales</taxon>
        <taxon>Propionibacteriaceae</taxon>
        <taxon>Naumannella</taxon>
    </lineage>
</organism>
<dbReference type="PANTHER" id="PTHR11455">
    <property type="entry name" value="CRYPTOCHROME"/>
    <property type="match status" value="1"/>
</dbReference>
<comment type="cofactor">
    <cofactor evidence="3">
        <name>FAD</name>
        <dbReference type="ChEBI" id="CHEBI:57692"/>
    </cofactor>
    <text evidence="3">Binds 1 FAD per subunit.</text>
</comment>
<dbReference type="Proteomes" id="UP000295371">
    <property type="component" value="Unassembled WGS sequence"/>
</dbReference>
<evidence type="ECO:0000313" key="6">
    <source>
        <dbReference type="EMBL" id="TDT31318.1"/>
    </source>
</evidence>
<dbReference type="AlphaFoldDB" id="A0A4V3EMU1"/>
<dbReference type="PROSITE" id="PS51645">
    <property type="entry name" value="PHR_CRY_ALPHA_BETA"/>
    <property type="match status" value="1"/>
</dbReference>
<dbReference type="Pfam" id="PF03441">
    <property type="entry name" value="FAD_binding_7"/>
    <property type="match status" value="1"/>
</dbReference>
<feature type="binding site" evidence="3">
    <location>
        <begin position="362"/>
        <end position="364"/>
    </location>
    <ligand>
        <name>FAD</name>
        <dbReference type="ChEBI" id="CHEBI:57692"/>
    </ligand>
</feature>
<evidence type="ECO:0000313" key="7">
    <source>
        <dbReference type="Proteomes" id="UP000295371"/>
    </source>
</evidence>
<dbReference type="Gene3D" id="3.40.50.620">
    <property type="entry name" value="HUPs"/>
    <property type="match status" value="1"/>
</dbReference>